<reference evidence="2" key="1">
    <citation type="journal article" date="2023" name="Mol. Phylogenet. Evol.">
        <title>Genome-scale phylogeny and comparative genomics of the fungal order Sordariales.</title>
        <authorList>
            <person name="Hensen N."/>
            <person name="Bonometti L."/>
            <person name="Westerberg I."/>
            <person name="Brannstrom I.O."/>
            <person name="Guillou S."/>
            <person name="Cros-Aarteil S."/>
            <person name="Calhoun S."/>
            <person name="Haridas S."/>
            <person name="Kuo A."/>
            <person name="Mondo S."/>
            <person name="Pangilinan J."/>
            <person name="Riley R."/>
            <person name="LaButti K."/>
            <person name="Andreopoulos B."/>
            <person name="Lipzen A."/>
            <person name="Chen C."/>
            <person name="Yan M."/>
            <person name="Daum C."/>
            <person name="Ng V."/>
            <person name="Clum A."/>
            <person name="Steindorff A."/>
            <person name="Ohm R.A."/>
            <person name="Martin F."/>
            <person name="Silar P."/>
            <person name="Natvig D.O."/>
            <person name="Lalanne C."/>
            <person name="Gautier V."/>
            <person name="Ament-Velasquez S.L."/>
            <person name="Kruys A."/>
            <person name="Hutchinson M.I."/>
            <person name="Powell A.J."/>
            <person name="Barry K."/>
            <person name="Miller A.N."/>
            <person name="Grigoriev I.V."/>
            <person name="Debuchy R."/>
            <person name="Gladieux P."/>
            <person name="Hiltunen Thoren M."/>
            <person name="Johannesson H."/>
        </authorList>
    </citation>
    <scope>NUCLEOTIDE SEQUENCE</scope>
    <source>
        <strain evidence="2">CBS 314.62</strain>
    </source>
</reference>
<feature type="compositionally biased region" description="Low complexity" evidence="1">
    <location>
        <begin position="43"/>
        <end position="59"/>
    </location>
</feature>
<comment type="caution">
    <text evidence="2">The sequence shown here is derived from an EMBL/GenBank/DDBJ whole genome shotgun (WGS) entry which is preliminary data.</text>
</comment>
<accession>A0AAE1CB66</accession>
<protein>
    <submittedName>
        <fullName evidence="2">Uncharacterized protein</fullName>
    </submittedName>
</protein>
<keyword evidence="3" id="KW-1185">Reference proteome</keyword>
<reference evidence="2" key="2">
    <citation type="submission" date="2023-06" db="EMBL/GenBank/DDBJ databases">
        <authorList>
            <consortium name="Lawrence Berkeley National Laboratory"/>
            <person name="Haridas S."/>
            <person name="Hensen N."/>
            <person name="Bonometti L."/>
            <person name="Westerberg I."/>
            <person name="Brannstrom I.O."/>
            <person name="Guillou S."/>
            <person name="Cros-Aarteil S."/>
            <person name="Calhoun S."/>
            <person name="Kuo A."/>
            <person name="Mondo S."/>
            <person name="Pangilinan J."/>
            <person name="Riley R."/>
            <person name="Labutti K."/>
            <person name="Andreopoulos B."/>
            <person name="Lipzen A."/>
            <person name="Chen C."/>
            <person name="Yanf M."/>
            <person name="Daum C."/>
            <person name="Ng V."/>
            <person name="Clum A."/>
            <person name="Steindorff A."/>
            <person name="Ohm R."/>
            <person name="Martin F."/>
            <person name="Silar P."/>
            <person name="Natvig D."/>
            <person name="Lalanne C."/>
            <person name="Gautier V."/>
            <person name="Ament-Velasquez S.L."/>
            <person name="Kruys A."/>
            <person name="Hutchinson M.I."/>
            <person name="Powell A.J."/>
            <person name="Barry K."/>
            <person name="Miller A.N."/>
            <person name="Grigoriev I.V."/>
            <person name="Debuchy R."/>
            <person name="Gladieux P."/>
            <person name="Thoren M.H."/>
            <person name="Johannesson H."/>
        </authorList>
    </citation>
    <scope>NUCLEOTIDE SEQUENCE</scope>
    <source>
        <strain evidence="2">CBS 314.62</strain>
    </source>
</reference>
<evidence type="ECO:0000256" key="1">
    <source>
        <dbReference type="SAM" id="MobiDB-lite"/>
    </source>
</evidence>
<name>A0AAE1CB66_9PEZI</name>
<proteinExistence type="predicted"/>
<feature type="region of interest" description="Disordered" evidence="1">
    <location>
        <begin position="1"/>
        <end position="65"/>
    </location>
</feature>
<dbReference type="EMBL" id="JAULSO010000003">
    <property type="protein sequence ID" value="KAK3686237.1"/>
    <property type="molecule type" value="Genomic_DNA"/>
</dbReference>
<dbReference type="Proteomes" id="UP001270362">
    <property type="component" value="Unassembled WGS sequence"/>
</dbReference>
<gene>
    <name evidence="2" type="ORF">B0T22DRAFT_518852</name>
</gene>
<evidence type="ECO:0000313" key="2">
    <source>
        <dbReference type="EMBL" id="KAK3686237.1"/>
    </source>
</evidence>
<feature type="compositionally biased region" description="Acidic residues" evidence="1">
    <location>
        <begin position="24"/>
        <end position="35"/>
    </location>
</feature>
<evidence type="ECO:0000313" key="3">
    <source>
        <dbReference type="Proteomes" id="UP001270362"/>
    </source>
</evidence>
<organism evidence="2 3">
    <name type="scientific">Podospora appendiculata</name>
    <dbReference type="NCBI Taxonomy" id="314037"/>
    <lineage>
        <taxon>Eukaryota</taxon>
        <taxon>Fungi</taxon>
        <taxon>Dikarya</taxon>
        <taxon>Ascomycota</taxon>
        <taxon>Pezizomycotina</taxon>
        <taxon>Sordariomycetes</taxon>
        <taxon>Sordariomycetidae</taxon>
        <taxon>Sordariales</taxon>
        <taxon>Podosporaceae</taxon>
        <taxon>Podospora</taxon>
    </lineage>
</organism>
<sequence length="338" mass="37654">MALQSTESNAGPMDLSESDHWEIPDSDPSDMSEVDPMDKSDTETFTPEPPEVATTATVEDGPPLPGDHRFTPLDIRESEQLVVSLHVAKANVPVGANHVPILSLDDVTFRQRTALRDIVQVLKANHDGPDHDPEEVTELEMTLFLMRVFSEGWNTQKPYYPPNSLSLVPKTTQTQTQVGRLGTLGFDRLSFIRSRVGSAHLRAAPGADSQLHFHVLDGDLDPVSPAIAIRWRPSLSPTEGHLAAMDAHDKRQIHHHRRYNLAWGVFYARGRLVHWANNDEPVGSRSPGEDLQARLVALKLCRRCTTVVPPEAADALALLRDEDEPRFLERGSFHCKPY</sequence>
<dbReference type="AlphaFoldDB" id="A0AAE1CB66"/>